<evidence type="ECO:0000313" key="2">
    <source>
        <dbReference type="Proteomes" id="UP001576774"/>
    </source>
</evidence>
<organism evidence="1 2">
    <name type="scientific">Floridaenema aerugineum BLCC-F46</name>
    <dbReference type="NCBI Taxonomy" id="3153654"/>
    <lineage>
        <taxon>Bacteria</taxon>
        <taxon>Bacillati</taxon>
        <taxon>Cyanobacteriota</taxon>
        <taxon>Cyanophyceae</taxon>
        <taxon>Oscillatoriophycideae</taxon>
        <taxon>Aerosakkonematales</taxon>
        <taxon>Aerosakkonemataceae</taxon>
        <taxon>Floridanema</taxon>
        <taxon>Floridanema aerugineum</taxon>
    </lineage>
</organism>
<accession>A0ABV4XG98</accession>
<reference evidence="1 2" key="1">
    <citation type="submission" date="2024-09" db="EMBL/GenBank/DDBJ databases">
        <title>Floridaenema gen nov. (Aerosakkonemataceae, Aerosakkonematales ord. nov., Cyanobacteria) from benthic tropical and subtropical fresh waters, with the description of four new species.</title>
        <authorList>
            <person name="Moretto J.A."/>
            <person name="Berthold D.E."/>
            <person name="Lefler F.W."/>
            <person name="Huang I.-S."/>
            <person name="Laughinghouse H. IV."/>
        </authorList>
    </citation>
    <scope>NUCLEOTIDE SEQUENCE [LARGE SCALE GENOMIC DNA]</scope>
    <source>
        <strain evidence="1 2">BLCC-F46</strain>
    </source>
</reference>
<name>A0ABV4XG98_9CYAN</name>
<comment type="caution">
    <text evidence="1">The sequence shown here is derived from an EMBL/GenBank/DDBJ whole genome shotgun (WGS) entry which is preliminary data.</text>
</comment>
<evidence type="ECO:0000313" key="1">
    <source>
        <dbReference type="EMBL" id="MFB2881835.1"/>
    </source>
</evidence>
<protein>
    <submittedName>
        <fullName evidence="1">Uncharacterized protein</fullName>
    </submittedName>
</protein>
<gene>
    <name evidence="1" type="ORF">ACE1CC_33710</name>
</gene>
<dbReference type="RefSeq" id="WP_413274802.1">
    <property type="nucleotide sequence ID" value="NZ_JBHFNQ010000251.1"/>
</dbReference>
<dbReference type="EMBL" id="JBHFNQ010000251">
    <property type="protein sequence ID" value="MFB2881835.1"/>
    <property type="molecule type" value="Genomic_DNA"/>
</dbReference>
<proteinExistence type="predicted"/>
<keyword evidence="2" id="KW-1185">Reference proteome</keyword>
<dbReference type="Proteomes" id="UP001576774">
    <property type="component" value="Unassembled WGS sequence"/>
</dbReference>
<sequence>MSVKKISLDSEQLIDFQQWKQANGDDFSLWDYLFGVANAEIAIAFTKLFLPDIIEHEGSIFLAEAFNKETYEQWKTKLGNDITAIEKVMNHLHIDDLLPGTEKVGIDNLYYLGNALSQMWTSRLKFLYPDRNFQVSCDRDEYTVVVTFCQIL</sequence>